<comment type="caution">
    <text evidence="1">The sequence shown here is derived from an EMBL/GenBank/DDBJ whole genome shotgun (WGS) entry which is preliminary data.</text>
</comment>
<protein>
    <submittedName>
        <fullName evidence="1">Uncharacterized protein</fullName>
    </submittedName>
</protein>
<keyword evidence="2" id="KW-1185">Reference proteome</keyword>
<reference evidence="1 2" key="1">
    <citation type="submission" date="2017-12" db="EMBL/GenBank/DDBJ databases">
        <title>Comparative genomics of Botrytis spp.</title>
        <authorList>
            <person name="Valero-Jimenez C.A."/>
            <person name="Tapia P."/>
            <person name="Veloso J."/>
            <person name="Silva-Moreno E."/>
            <person name="Staats M."/>
            <person name="Valdes J.H."/>
            <person name="Van Kan J.A.L."/>
        </authorList>
    </citation>
    <scope>NUCLEOTIDE SEQUENCE [LARGE SCALE GENOMIC DNA]</scope>
    <source>
        <strain evidence="1 2">Bt9001</strain>
    </source>
</reference>
<sequence length="80" mass="8590">MVNIPLESGYGLPVAYVAGLRASPDFVPQRYAHFVPPPTSPDRMSLMGTVLPGYGQGYLLSYHLVPNASVESLTSIAIKI</sequence>
<dbReference type="OrthoDB" id="3530777at2759"/>
<accession>A0A4Z1F0P9</accession>
<dbReference type="EMBL" id="PQXH01000020">
    <property type="protein sequence ID" value="TGO17189.1"/>
    <property type="molecule type" value="Genomic_DNA"/>
</dbReference>
<name>A0A4Z1F0P9_9HELO</name>
<proteinExistence type="predicted"/>
<organism evidence="1 2">
    <name type="scientific">Botrytis tulipae</name>
    <dbReference type="NCBI Taxonomy" id="87230"/>
    <lineage>
        <taxon>Eukaryota</taxon>
        <taxon>Fungi</taxon>
        <taxon>Dikarya</taxon>
        <taxon>Ascomycota</taxon>
        <taxon>Pezizomycotina</taxon>
        <taxon>Leotiomycetes</taxon>
        <taxon>Helotiales</taxon>
        <taxon>Sclerotiniaceae</taxon>
        <taxon>Botrytis</taxon>
    </lineage>
</organism>
<dbReference type="AlphaFoldDB" id="A0A4Z1F0P9"/>
<gene>
    <name evidence="1" type="ORF">BTUL_0020g00760</name>
</gene>
<evidence type="ECO:0000313" key="2">
    <source>
        <dbReference type="Proteomes" id="UP000297777"/>
    </source>
</evidence>
<dbReference type="Proteomes" id="UP000297777">
    <property type="component" value="Unassembled WGS sequence"/>
</dbReference>
<evidence type="ECO:0000313" key="1">
    <source>
        <dbReference type="EMBL" id="TGO17189.1"/>
    </source>
</evidence>